<name>A0A4C1U6G3_EUMVA</name>
<organism evidence="1 2">
    <name type="scientific">Eumeta variegata</name>
    <name type="common">Bagworm moth</name>
    <name type="synonym">Eumeta japonica</name>
    <dbReference type="NCBI Taxonomy" id="151549"/>
    <lineage>
        <taxon>Eukaryota</taxon>
        <taxon>Metazoa</taxon>
        <taxon>Ecdysozoa</taxon>
        <taxon>Arthropoda</taxon>
        <taxon>Hexapoda</taxon>
        <taxon>Insecta</taxon>
        <taxon>Pterygota</taxon>
        <taxon>Neoptera</taxon>
        <taxon>Endopterygota</taxon>
        <taxon>Lepidoptera</taxon>
        <taxon>Glossata</taxon>
        <taxon>Ditrysia</taxon>
        <taxon>Tineoidea</taxon>
        <taxon>Psychidae</taxon>
        <taxon>Oiketicinae</taxon>
        <taxon>Eumeta</taxon>
    </lineage>
</organism>
<dbReference type="EMBL" id="BGZK01000133">
    <property type="protein sequence ID" value="GBP21870.1"/>
    <property type="molecule type" value="Genomic_DNA"/>
</dbReference>
<proteinExistence type="predicted"/>
<protein>
    <submittedName>
        <fullName evidence="1">Uncharacterized protein</fullName>
    </submittedName>
</protein>
<dbReference type="Proteomes" id="UP000299102">
    <property type="component" value="Unassembled WGS sequence"/>
</dbReference>
<comment type="caution">
    <text evidence="1">The sequence shown here is derived from an EMBL/GenBank/DDBJ whole genome shotgun (WGS) entry which is preliminary data.</text>
</comment>
<accession>A0A4C1U6G3</accession>
<evidence type="ECO:0000313" key="2">
    <source>
        <dbReference type="Proteomes" id="UP000299102"/>
    </source>
</evidence>
<dbReference type="AlphaFoldDB" id="A0A4C1U6G3"/>
<keyword evidence="2" id="KW-1185">Reference proteome</keyword>
<gene>
    <name evidence="1" type="ORF">EVAR_6842_1</name>
</gene>
<reference evidence="1 2" key="1">
    <citation type="journal article" date="2019" name="Commun. Biol.">
        <title>The bagworm genome reveals a unique fibroin gene that provides high tensile strength.</title>
        <authorList>
            <person name="Kono N."/>
            <person name="Nakamura H."/>
            <person name="Ohtoshi R."/>
            <person name="Tomita M."/>
            <person name="Numata K."/>
            <person name="Arakawa K."/>
        </authorList>
    </citation>
    <scope>NUCLEOTIDE SEQUENCE [LARGE SCALE GENOMIC DNA]</scope>
</reference>
<evidence type="ECO:0000313" key="1">
    <source>
        <dbReference type="EMBL" id="GBP21870.1"/>
    </source>
</evidence>
<sequence>MITEEANSHMITAVYFSKRKRMLERRDREGGKCNMAACKQASEPSESKWLLPPMDNRNIRGVTNTLLPSWNARERI</sequence>